<keyword evidence="5 7" id="KW-0472">Membrane</keyword>
<dbReference type="SUPFAM" id="SSF103473">
    <property type="entry name" value="MFS general substrate transporter"/>
    <property type="match status" value="1"/>
</dbReference>
<gene>
    <name evidence="9" type="ORF">CC78DRAFT_620779</name>
</gene>
<feature type="transmembrane region" description="Helical" evidence="7">
    <location>
        <begin position="317"/>
        <end position="342"/>
    </location>
</feature>
<feature type="transmembrane region" description="Helical" evidence="7">
    <location>
        <begin position="523"/>
        <end position="544"/>
    </location>
</feature>
<feature type="transmembrane region" description="Helical" evidence="7">
    <location>
        <begin position="204"/>
        <end position="225"/>
    </location>
</feature>
<dbReference type="GO" id="GO:0022857">
    <property type="term" value="F:transmembrane transporter activity"/>
    <property type="evidence" value="ECO:0007669"/>
    <property type="project" value="InterPro"/>
</dbReference>
<dbReference type="Gene3D" id="1.20.1250.20">
    <property type="entry name" value="MFS general substrate transporter like domains"/>
    <property type="match status" value="1"/>
</dbReference>
<evidence type="ECO:0000313" key="10">
    <source>
        <dbReference type="Proteomes" id="UP000800093"/>
    </source>
</evidence>
<feature type="transmembrane region" description="Helical" evidence="7">
    <location>
        <begin position="46"/>
        <end position="64"/>
    </location>
</feature>
<feature type="region of interest" description="Disordered" evidence="6">
    <location>
        <begin position="552"/>
        <end position="576"/>
    </location>
</feature>
<keyword evidence="4 7" id="KW-1133">Transmembrane helix</keyword>
<feature type="transmembrane region" description="Helical" evidence="7">
    <location>
        <begin position="148"/>
        <end position="166"/>
    </location>
</feature>
<dbReference type="InterPro" id="IPR011701">
    <property type="entry name" value="MFS"/>
</dbReference>
<dbReference type="GO" id="GO:0005886">
    <property type="term" value="C:plasma membrane"/>
    <property type="evidence" value="ECO:0007669"/>
    <property type="project" value="TreeGrafter"/>
</dbReference>
<dbReference type="PANTHER" id="PTHR23501">
    <property type="entry name" value="MAJOR FACILITATOR SUPERFAMILY"/>
    <property type="match status" value="1"/>
</dbReference>
<keyword evidence="3 7" id="KW-0812">Transmembrane</keyword>
<name>A0A9P4K040_9PLEO</name>
<feature type="region of interest" description="Disordered" evidence="6">
    <location>
        <begin position="1"/>
        <end position="33"/>
    </location>
</feature>
<feature type="transmembrane region" description="Helical" evidence="7">
    <location>
        <begin position="411"/>
        <end position="432"/>
    </location>
</feature>
<feature type="transmembrane region" description="Helical" evidence="7">
    <location>
        <begin position="444"/>
        <end position="468"/>
    </location>
</feature>
<dbReference type="OrthoDB" id="10021397at2759"/>
<evidence type="ECO:0000256" key="6">
    <source>
        <dbReference type="SAM" id="MobiDB-lite"/>
    </source>
</evidence>
<protein>
    <submittedName>
        <fullName evidence="9">Efflux pump protein</fullName>
    </submittedName>
</protein>
<dbReference type="Pfam" id="PF07690">
    <property type="entry name" value="MFS_1"/>
    <property type="match status" value="1"/>
</dbReference>
<feature type="domain" description="Major facilitator superfamily (MFS) profile" evidence="8">
    <location>
        <begin position="51"/>
        <end position="546"/>
    </location>
</feature>
<evidence type="ECO:0000256" key="5">
    <source>
        <dbReference type="ARBA" id="ARBA00023136"/>
    </source>
</evidence>
<comment type="similarity">
    <text evidence="2">Belongs to the major facilitator superfamily. TCR/Tet family.</text>
</comment>
<proteinExistence type="inferred from homology"/>
<comment type="subcellular location">
    <subcellularLocation>
        <location evidence="1">Membrane</location>
        <topology evidence="1">Multi-pass membrane protein</topology>
    </subcellularLocation>
</comment>
<organism evidence="9 10">
    <name type="scientific">Lojkania enalia</name>
    <dbReference type="NCBI Taxonomy" id="147567"/>
    <lineage>
        <taxon>Eukaryota</taxon>
        <taxon>Fungi</taxon>
        <taxon>Dikarya</taxon>
        <taxon>Ascomycota</taxon>
        <taxon>Pezizomycotina</taxon>
        <taxon>Dothideomycetes</taxon>
        <taxon>Pleosporomycetidae</taxon>
        <taxon>Pleosporales</taxon>
        <taxon>Pleosporales incertae sedis</taxon>
        <taxon>Lojkania</taxon>
    </lineage>
</organism>
<feature type="transmembrane region" description="Helical" evidence="7">
    <location>
        <begin position="173"/>
        <end position="192"/>
    </location>
</feature>
<reference evidence="10" key="1">
    <citation type="journal article" date="2020" name="Stud. Mycol.">
        <title>101 Dothideomycetes genomes: A test case for predicting lifestyles and emergence of pathogens.</title>
        <authorList>
            <person name="Haridas S."/>
            <person name="Albert R."/>
            <person name="Binder M."/>
            <person name="Bloem J."/>
            <person name="LaButti K."/>
            <person name="Salamov A."/>
            <person name="Andreopoulos B."/>
            <person name="Baker S."/>
            <person name="Barry K."/>
            <person name="Bills G."/>
            <person name="Bluhm B."/>
            <person name="Cannon C."/>
            <person name="Castanera R."/>
            <person name="Culley D."/>
            <person name="Daum C."/>
            <person name="Ezra D."/>
            <person name="Gonzalez J."/>
            <person name="Henrissat B."/>
            <person name="Kuo A."/>
            <person name="Liang C."/>
            <person name="Lipzen A."/>
            <person name="Lutzoni F."/>
            <person name="Magnuson J."/>
            <person name="Mondo S."/>
            <person name="Nolan M."/>
            <person name="Ohm R."/>
            <person name="Pangilinan J."/>
            <person name="Park H.-J."/>
            <person name="Ramirez L."/>
            <person name="Alfaro M."/>
            <person name="Sun H."/>
            <person name="Tritt A."/>
            <person name="Yoshinaga Y."/>
            <person name="Zwiers L.-H."/>
            <person name="Turgeon B."/>
            <person name="Goodwin S."/>
            <person name="Spatafora J."/>
            <person name="Crous P."/>
            <person name="Grigoriev I."/>
        </authorList>
    </citation>
    <scope>NUCLEOTIDE SEQUENCE [LARGE SCALE GENOMIC DNA]</scope>
    <source>
        <strain evidence="10">CBS 304.66</strain>
    </source>
</reference>
<evidence type="ECO:0000256" key="7">
    <source>
        <dbReference type="SAM" id="Phobius"/>
    </source>
</evidence>
<accession>A0A9P4K040</accession>
<dbReference type="InterPro" id="IPR020846">
    <property type="entry name" value="MFS_dom"/>
</dbReference>
<dbReference type="Gene3D" id="1.20.1720.10">
    <property type="entry name" value="Multidrug resistance protein D"/>
    <property type="match status" value="1"/>
</dbReference>
<evidence type="ECO:0000313" key="9">
    <source>
        <dbReference type="EMBL" id="KAF2259733.1"/>
    </source>
</evidence>
<dbReference type="EMBL" id="ML986699">
    <property type="protein sequence ID" value="KAF2259733.1"/>
    <property type="molecule type" value="Genomic_DNA"/>
</dbReference>
<dbReference type="PROSITE" id="PS50850">
    <property type="entry name" value="MFS"/>
    <property type="match status" value="1"/>
</dbReference>
<feature type="transmembrane region" description="Helical" evidence="7">
    <location>
        <begin position="246"/>
        <end position="265"/>
    </location>
</feature>
<keyword evidence="10" id="KW-1185">Reference proteome</keyword>
<dbReference type="FunFam" id="1.20.1250.20:FF:000196">
    <property type="entry name" value="MFS toxin efflux pump (AflT)"/>
    <property type="match status" value="1"/>
</dbReference>
<feature type="transmembrane region" description="Helical" evidence="7">
    <location>
        <begin position="381"/>
        <end position="399"/>
    </location>
</feature>
<feature type="transmembrane region" description="Helical" evidence="7">
    <location>
        <begin position="117"/>
        <end position="142"/>
    </location>
</feature>
<evidence type="ECO:0000256" key="1">
    <source>
        <dbReference type="ARBA" id="ARBA00004141"/>
    </source>
</evidence>
<evidence type="ECO:0000256" key="3">
    <source>
        <dbReference type="ARBA" id="ARBA00022692"/>
    </source>
</evidence>
<dbReference type="InterPro" id="IPR036259">
    <property type="entry name" value="MFS_trans_sf"/>
</dbReference>
<dbReference type="AlphaFoldDB" id="A0A9P4K040"/>
<feature type="transmembrane region" description="Helical" evidence="7">
    <location>
        <begin position="354"/>
        <end position="374"/>
    </location>
</feature>
<dbReference type="CDD" id="cd17502">
    <property type="entry name" value="MFS_Azr1_MDR_like"/>
    <property type="match status" value="1"/>
</dbReference>
<sequence>MSELSSLKQDDCPQKESQAAIPPPNSSAEGSIEETDKDEVKYLRGFKLFAVVGAVTLACFLSMLDNSILSTATPLITTQFHSLSDVGWYAGAFQLASASLQPLTGKLYTYFRVKHTFLVFIFVFELGSLICGVAPSSLALIIGRTVAGLGSSGIMNGGLTIIVSIVEMRKRPLYVGIITGFAQLGVVAGPLVGGGLTEHVTWRWCFYINLPIGAAGALLLFFIDVPELTPKEKFSLRLIRRTIPELDLPGFSLLAPASVMFLLALQFGSGRTHAWDSATIIGLFCGAGLTTILFCAWEYKRGDRAMIPWALIKQRTVWASCLYGACLMSMLLGAAFYLPIYFQTVKGVSPTMSGVYVLPSILSQVLLAVVSGGAVSKMGYYLPWAVVSTFGMAVGNGLISTFEPGTEIGKWIGYQIIVGSGRGAGLQMPMIAVQTLLPATQIPISLALLIFSNNLFGAIAVVICTTIFTQSLASNLEKYAPSVPVQAALDAGGSPDAIRALVPEGSEELGSVLTAVSESVNNVFYYLVGLSCLAFAFSWGLGWGNVRKKEGEAKVEAEKQDEKMDAEKLKGSDRSV</sequence>
<comment type="caution">
    <text evidence="9">The sequence shown here is derived from an EMBL/GenBank/DDBJ whole genome shotgun (WGS) entry which is preliminary data.</text>
</comment>
<feature type="transmembrane region" description="Helical" evidence="7">
    <location>
        <begin position="277"/>
        <end position="297"/>
    </location>
</feature>
<dbReference type="Proteomes" id="UP000800093">
    <property type="component" value="Unassembled WGS sequence"/>
</dbReference>
<evidence type="ECO:0000256" key="4">
    <source>
        <dbReference type="ARBA" id="ARBA00022989"/>
    </source>
</evidence>
<evidence type="ECO:0000259" key="8">
    <source>
        <dbReference type="PROSITE" id="PS50850"/>
    </source>
</evidence>
<evidence type="ECO:0000256" key="2">
    <source>
        <dbReference type="ARBA" id="ARBA00007520"/>
    </source>
</evidence>
<dbReference type="PANTHER" id="PTHR23501:SF193">
    <property type="entry name" value="MULTIDRUG TRANSPORTER, PUTATIVE (AFU_ORTHOLOGUE AFUA_8G00940)-RELATED"/>
    <property type="match status" value="1"/>
</dbReference>